<dbReference type="EMBL" id="AOHC02000056">
    <property type="protein sequence ID" value="EMY76031.1"/>
    <property type="molecule type" value="Genomic_DNA"/>
</dbReference>
<evidence type="ECO:0000256" key="1">
    <source>
        <dbReference type="SAM" id="MobiDB-lite"/>
    </source>
</evidence>
<sequence>MDLDLNNNLTDFFLRSVGKEELDERKRFALSIADLVMYPLRSARWNFQGPKKDASTKVSLEEKAKEWMDAQETVPDPDQHSKNSIYRKELH</sequence>
<protein>
    <submittedName>
        <fullName evidence="2">Uncharacterized protein</fullName>
    </submittedName>
</protein>
<evidence type="ECO:0000313" key="3">
    <source>
        <dbReference type="Proteomes" id="UP000012313"/>
    </source>
</evidence>
<proteinExistence type="predicted"/>
<dbReference type="AlphaFoldDB" id="N1W745"/>
<organism evidence="2 3">
    <name type="scientific">Leptospira weilii serovar Ranarum str. ICFT</name>
    <dbReference type="NCBI Taxonomy" id="1218598"/>
    <lineage>
        <taxon>Bacteria</taxon>
        <taxon>Pseudomonadati</taxon>
        <taxon>Spirochaetota</taxon>
        <taxon>Spirochaetia</taxon>
        <taxon>Leptospirales</taxon>
        <taxon>Leptospiraceae</taxon>
        <taxon>Leptospira</taxon>
    </lineage>
</organism>
<dbReference type="STRING" id="1218598.LEP1GSC060_2257"/>
<name>N1W745_9LEPT</name>
<dbReference type="Proteomes" id="UP000012313">
    <property type="component" value="Unassembled WGS sequence"/>
</dbReference>
<feature type="compositionally biased region" description="Basic and acidic residues" evidence="1">
    <location>
        <begin position="77"/>
        <end position="91"/>
    </location>
</feature>
<feature type="compositionally biased region" description="Basic and acidic residues" evidence="1">
    <location>
        <begin position="50"/>
        <end position="68"/>
    </location>
</feature>
<reference evidence="2" key="1">
    <citation type="submission" date="2013-03" db="EMBL/GenBank/DDBJ databases">
        <authorList>
            <person name="Harkins D.M."/>
            <person name="Durkin A.S."/>
            <person name="Brinkac L.M."/>
            <person name="Haft D.H."/>
            <person name="Selengut J.D."/>
            <person name="Sanka R."/>
            <person name="DePew J."/>
            <person name="Purushe J."/>
            <person name="Hartskeerl R.A."/>
            <person name="Ahmed A."/>
            <person name="van der Linden H."/>
            <person name="Goris M.G.A."/>
            <person name="Vinetz J.M."/>
            <person name="Sutton G.G."/>
            <person name="Nierman W.C."/>
            <person name="Fouts D.E."/>
        </authorList>
    </citation>
    <scope>NUCLEOTIDE SEQUENCE [LARGE SCALE GENOMIC DNA]</scope>
    <source>
        <strain evidence="2">ICFT</strain>
    </source>
</reference>
<gene>
    <name evidence="2" type="ORF">LEP1GSC060_2257</name>
</gene>
<keyword evidence="3" id="KW-1185">Reference proteome</keyword>
<feature type="region of interest" description="Disordered" evidence="1">
    <location>
        <begin position="50"/>
        <end position="91"/>
    </location>
</feature>
<comment type="caution">
    <text evidence="2">The sequence shown here is derived from an EMBL/GenBank/DDBJ whole genome shotgun (WGS) entry which is preliminary data.</text>
</comment>
<evidence type="ECO:0000313" key="2">
    <source>
        <dbReference type="EMBL" id="EMY76031.1"/>
    </source>
</evidence>
<accession>N1W745</accession>